<dbReference type="Pfam" id="PF13407">
    <property type="entry name" value="Peripla_BP_4"/>
    <property type="match status" value="1"/>
</dbReference>
<comment type="subcellular location">
    <subcellularLocation>
        <location evidence="1">Periplasm</location>
    </subcellularLocation>
</comment>
<dbReference type="GO" id="GO:0030246">
    <property type="term" value="F:carbohydrate binding"/>
    <property type="evidence" value="ECO:0007669"/>
    <property type="project" value="TreeGrafter"/>
</dbReference>
<feature type="chain" id="PRO_5026990595" evidence="3">
    <location>
        <begin position="35"/>
        <end position="343"/>
    </location>
</feature>
<keyword evidence="6" id="KW-1185">Reference proteome</keyword>
<dbReference type="AlphaFoldDB" id="A0A6J5DV93"/>
<dbReference type="PANTHER" id="PTHR30036:SF8">
    <property type="entry name" value="ABC-TYPE SUGAR TRANSPORT SYSTEM PERIPLASMIC COMPONENT-LIKE PROTEIN"/>
    <property type="match status" value="1"/>
</dbReference>
<dbReference type="Proteomes" id="UP000494363">
    <property type="component" value="Unassembled WGS sequence"/>
</dbReference>
<proteinExistence type="inferred from homology"/>
<dbReference type="GO" id="GO:0030288">
    <property type="term" value="C:outer membrane-bounded periplasmic space"/>
    <property type="evidence" value="ECO:0007669"/>
    <property type="project" value="TreeGrafter"/>
</dbReference>
<dbReference type="NCBIfam" id="TIGR02637">
    <property type="entry name" value="RhaS"/>
    <property type="match status" value="1"/>
</dbReference>
<dbReference type="InterPro" id="IPR050555">
    <property type="entry name" value="Bact_Solute-Bind_Prot2"/>
</dbReference>
<accession>A0A6J5DV93</accession>
<dbReference type="EMBL" id="CADIKH010000012">
    <property type="protein sequence ID" value="CAB3756866.1"/>
    <property type="molecule type" value="Genomic_DNA"/>
</dbReference>
<dbReference type="SUPFAM" id="SSF53822">
    <property type="entry name" value="Periplasmic binding protein-like I"/>
    <property type="match status" value="1"/>
</dbReference>
<organism evidence="5 6">
    <name type="scientific">Paraburkholderia humisilvae</name>
    <dbReference type="NCBI Taxonomy" id="627669"/>
    <lineage>
        <taxon>Bacteria</taxon>
        <taxon>Pseudomonadati</taxon>
        <taxon>Pseudomonadota</taxon>
        <taxon>Betaproteobacteria</taxon>
        <taxon>Burkholderiales</taxon>
        <taxon>Burkholderiaceae</taxon>
        <taxon>Paraburkholderia</taxon>
    </lineage>
</organism>
<feature type="signal peptide" evidence="3">
    <location>
        <begin position="1"/>
        <end position="34"/>
    </location>
</feature>
<protein>
    <submittedName>
        <fullName evidence="5">Autoinducer 2-binding protein LsrB</fullName>
    </submittedName>
</protein>
<reference evidence="5 6" key="1">
    <citation type="submission" date="2020-04" db="EMBL/GenBank/DDBJ databases">
        <authorList>
            <person name="De Canck E."/>
        </authorList>
    </citation>
    <scope>NUCLEOTIDE SEQUENCE [LARGE SCALE GENOMIC DNA]</scope>
    <source>
        <strain evidence="5 6">LMG 29542</strain>
    </source>
</reference>
<sequence length="343" mass="36038">MHKPLLHAKAAATHMATAALLCAAMLGIASTAHAADLKSGLKIAFVPKQINNPYEVIADDGGMAAIKDFKGVGKVVGPSDAGASSQVSYINTLITQQQDAIVIAANDANALVPYLKKAMSQGIKVVTFDSDTAPEGRQLFVNQANAESIGRGQIQLVAKLMGGEGEFAILSATPNATNQNTWIKWMQEELKKPEYSKMKLVKIAYGNDDDQKSFVETQGLLQAYPNLKAIVAPTSVGIAAAARYISTSSSKGKVAVTGLGTPNQMRAFVKNGTVKAFQLWDPGQLGYLAAYAAANLASGTITGKEGESFEAGKLGKRTIGANGEIILGPPTTFDASNIDNFNF</sequence>
<feature type="domain" description="Periplasmic binding protein" evidence="4">
    <location>
        <begin position="43"/>
        <end position="299"/>
    </location>
</feature>
<dbReference type="InterPro" id="IPR025997">
    <property type="entry name" value="SBP_2_dom"/>
</dbReference>
<dbReference type="Gene3D" id="3.40.50.2300">
    <property type="match status" value="2"/>
</dbReference>
<dbReference type="InterPro" id="IPR013459">
    <property type="entry name" value="RhaS"/>
</dbReference>
<dbReference type="GO" id="GO:0015762">
    <property type="term" value="P:rhamnose transmembrane transport"/>
    <property type="evidence" value="ECO:0007669"/>
    <property type="project" value="InterPro"/>
</dbReference>
<evidence type="ECO:0000259" key="4">
    <source>
        <dbReference type="Pfam" id="PF13407"/>
    </source>
</evidence>
<evidence type="ECO:0000256" key="3">
    <source>
        <dbReference type="SAM" id="SignalP"/>
    </source>
</evidence>
<evidence type="ECO:0000313" key="5">
    <source>
        <dbReference type="EMBL" id="CAB3756866.1"/>
    </source>
</evidence>
<evidence type="ECO:0000256" key="2">
    <source>
        <dbReference type="ARBA" id="ARBA00007639"/>
    </source>
</evidence>
<name>A0A6J5DV93_9BURK</name>
<dbReference type="InterPro" id="IPR028082">
    <property type="entry name" value="Peripla_BP_I"/>
</dbReference>
<keyword evidence="3" id="KW-0732">Signal</keyword>
<evidence type="ECO:0000313" key="6">
    <source>
        <dbReference type="Proteomes" id="UP000494363"/>
    </source>
</evidence>
<gene>
    <name evidence="5" type="primary">lsrB_1</name>
    <name evidence="5" type="ORF">LMG29542_02929</name>
</gene>
<dbReference type="PANTHER" id="PTHR30036">
    <property type="entry name" value="D-XYLOSE-BINDING PERIPLASMIC PROTEIN"/>
    <property type="match status" value="1"/>
</dbReference>
<evidence type="ECO:0000256" key="1">
    <source>
        <dbReference type="ARBA" id="ARBA00004418"/>
    </source>
</evidence>
<comment type="similarity">
    <text evidence="2">Belongs to the bacterial solute-binding protein 2 family.</text>
</comment>
<dbReference type="RefSeq" id="WP_175227176.1">
    <property type="nucleotide sequence ID" value="NZ_CADIKH010000012.1"/>
</dbReference>
<dbReference type="CDD" id="cd20000">
    <property type="entry name" value="PBP1_ABC_rhamnose"/>
    <property type="match status" value="1"/>
</dbReference>